<gene>
    <name evidence="2" type="ORF">Q9S78_12010</name>
</gene>
<sequence length="108" mass="11316">MSFAFTLDPLVVVQFVISFVLPVLVGLVTTRVTSGRWKAVLLAALTLVTSLLVELARTIGSGEVYDLGVALFSALPAFVVAVAGHFGLWKPTGVAETAQTVLITAEEG</sequence>
<evidence type="ECO:0000313" key="3">
    <source>
        <dbReference type="Proteomes" id="UP001262835"/>
    </source>
</evidence>
<protein>
    <recommendedName>
        <fullName evidence="4">Holin</fullName>
    </recommendedName>
</protein>
<evidence type="ECO:0008006" key="4">
    <source>
        <dbReference type="Google" id="ProtNLM"/>
    </source>
</evidence>
<proteinExistence type="predicted"/>
<feature type="transmembrane region" description="Helical" evidence="1">
    <location>
        <begin position="12"/>
        <end position="32"/>
    </location>
</feature>
<dbReference type="RefSeq" id="WP_311870388.1">
    <property type="nucleotide sequence ID" value="NZ_JAUZVT010000002.1"/>
</dbReference>
<dbReference type="Proteomes" id="UP001262835">
    <property type="component" value="Unassembled WGS sequence"/>
</dbReference>
<keyword evidence="1" id="KW-0812">Transmembrane</keyword>
<evidence type="ECO:0000313" key="2">
    <source>
        <dbReference type="EMBL" id="MDT3331393.1"/>
    </source>
</evidence>
<evidence type="ECO:0000256" key="1">
    <source>
        <dbReference type="SAM" id="Phobius"/>
    </source>
</evidence>
<accession>A0ABU3GL17</accession>
<keyword evidence="1" id="KW-1133">Transmembrane helix</keyword>
<reference evidence="2 3" key="1">
    <citation type="submission" date="2023-08" db="EMBL/GenBank/DDBJ databases">
        <title>Microbacterium aquilitoris sp. nov. and Microbacterium gwkjibeachense sp. nov., isolated from beach.</title>
        <authorList>
            <person name="Lee S.D."/>
            <person name="Yang H."/>
            <person name="Kim I."/>
        </authorList>
    </citation>
    <scope>NUCLEOTIDE SEQUENCE [LARGE SCALE GENOMIC DNA]</scope>
    <source>
        <strain evidence="2 3">KSW-18</strain>
    </source>
</reference>
<keyword evidence="3" id="KW-1185">Reference proteome</keyword>
<keyword evidence="1" id="KW-0472">Membrane</keyword>
<organism evidence="2 3">
    <name type="scientific">Microbacterium aquilitoris</name>
    <dbReference type="NCBI Taxonomy" id="3067307"/>
    <lineage>
        <taxon>Bacteria</taxon>
        <taxon>Bacillati</taxon>
        <taxon>Actinomycetota</taxon>
        <taxon>Actinomycetes</taxon>
        <taxon>Micrococcales</taxon>
        <taxon>Microbacteriaceae</taxon>
        <taxon>Microbacterium</taxon>
    </lineage>
</organism>
<name>A0ABU3GL17_9MICO</name>
<feature type="transmembrane region" description="Helical" evidence="1">
    <location>
        <begin position="39"/>
        <end position="56"/>
    </location>
</feature>
<dbReference type="EMBL" id="JAUZVT010000002">
    <property type="protein sequence ID" value="MDT3331393.1"/>
    <property type="molecule type" value="Genomic_DNA"/>
</dbReference>
<comment type="caution">
    <text evidence="2">The sequence shown here is derived from an EMBL/GenBank/DDBJ whole genome shotgun (WGS) entry which is preliminary data.</text>
</comment>
<feature type="transmembrane region" description="Helical" evidence="1">
    <location>
        <begin position="68"/>
        <end position="89"/>
    </location>
</feature>